<accession>A0A0R3L7D9</accession>
<evidence type="ECO:0000259" key="5">
    <source>
        <dbReference type="SMART" id="SM00829"/>
    </source>
</evidence>
<dbReference type="InterPro" id="IPR011032">
    <property type="entry name" value="GroES-like_sf"/>
</dbReference>
<reference evidence="6 7" key="1">
    <citation type="submission" date="2014-03" db="EMBL/GenBank/DDBJ databases">
        <title>Bradyrhizobium valentinum sp. nov., isolated from effective nodules of Lupinus mariae-josephae, a lupine endemic of basic-lime soils in Eastern Spain.</title>
        <authorList>
            <person name="Duran D."/>
            <person name="Rey L."/>
            <person name="Navarro A."/>
            <person name="Busquets A."/>
            <person name="Imperial J."/>
            <person name="Ruiz-Argueso T."/>
        </authorList>
    </citation>
    <scope>NUCLEOTIDE SEQUENCE [LARGE SCALE GENOMIC DNA]</scope>
    <source>
        <strain evidence="6 7">LmjM3</strain>
    </source>
</reference>
<dbReference type="PANTHER" id="PTHR43401:SF2">
    <property type="entry name" value="L-THREONINE 3-DEHYDROGENASE"/>
    <property type="match status" value="1"/>
</dbReference>
<evidence type="ECO:0000256" key="3">
    <source>
        <dbReference type="ARBA" id="ARBA00023002"/>
    </source>
</evidence>
<dbReference type="RefSeq" id="WP_057852644.1">
    <property type="nucleotide sequence ID" value="NZ_LLXX01000136.1"/>
</dbReference>
<comment type="caution">
    <text evidence="6">The sequence shown here is derived from an EMBL/GenBank/DDBJ whole genome shotgun (WGS) entry which is preliminary data.</text>
</comment>
<dbReference type="InterPro" id="IPR013149">
    <property type="entry name" value="ADH-like_C"/>
</dbReference>
<dbReference type="Gene3D" id="3.90.180.10">
    <property type="entry name" value="Medium-chain alcohol dehydrogenases, catalytic domain"/>
    <property type="match status" value="1"/>
</dbReference>
<comment type="similarity">
    <text evidence="4">Belongs to the zinc-containing alcohol dehydrogenase family.</text>
</comment>
<dbReference type="GO" id="GO:0008270">
    <property type="term" value="F:zinc ion binding"/>
    <property type="evidence" value="ECO:0007669"/>
    <property type="project" value="InterPro"/>
</dbReference>
<evidence type="ECO:0000256" key="4">
    <source>
        <dbReference type="RuleBase" id="RU361277"/>
    </source>
</evidence>
<dbReference type="EMBL" id="LLXX01000136">
    <property type="protein sequence ID" value="KRR03563.1"/>
    <property type="molecule type" value="Genomic_DNA"/>
</dbReference>
<name>A0A0R3L7D9_9BRAD</name>
<sequence>MYQPPGVKASPDLPIPDRMRAWVLGDPDQLLLQEKPVPVPSRAEVLIRIDAVAICATDLEIIHRGSPASIGGGLPFNKNFTPGHEYMGTVAALGPDVDEFEIGERISVEIHAGCGQCKRCRQGMYTSCLNYGKPEKGHRANGFTTDGGFAQYAINHINTLARVPDAMSDAEATLVVTAGTSMYGLTELGGLVAGESVVVIGPGPIGLLAVAVAKALGASPVILTGTRNKRLAIGQELGADRVININDEDAVEVVKQLTGGIGADYVVECAGNEATINQAIHMTNRGGKICLAAFPHDPVTMDLAHLVKNNIYAYGIRGEGRSATRRAMALMAEKRFDATKIHTHTFPLADLPTALRYARERIDDAIKVVVTNRQAGAITNAAAE</sequence>
<dbReference type="STRING" id="1518501.CQ10_30650"/>
<feature type="domain" description="Enoyl reductase (ER)" evidence="5">
    <location>
        <begin position="25"/>
        <end position="370"/>
    </location>
</feature>
<dbReference type="SUPFAM" id="SSF51735">
    <property type="entry name" value="NAD(P)-binding Rossmann-fold domains"/>
    <property type="match status" value="1"/>
</dbReference>
<gene>
    <name evidence="6" type="ORF">CP49_25175</name>
</gene>
<dbReference type="SMART" id="SM00829">
    <property type="entry name" value="PKS_ER"/>
    <property type="match status" value="1"/>
</dbReference>
<dbReference type="PROSITE" id="PS00059">
    <property type="entry name" value="ADH_ZINC"/>
    <property type="match status" value="1"/>
</dbReference>
<dbReference type="InterPro" id="IPR036291">
    <property type="entry name" value="NAD(P)-bd_dom_sf"/>
</dbReference>
<dbReference type="InterPro" id="IPR020843">
    <property type="entry name" value="ER"/>
</dbReference>
<evidence type="ECO:0000313" key="6">
    <source>
        <dbReference type="EMBL" id="KRR03563.1"/>
    </source>
</evidence>
<proteinExistence type="inferred from homology"/>
<dbReference type="InterPro" id="IPR013154">
    <property type="entry name" value="ADH-like_N"/>
</dbReference>
<protein>
    <submittedName>
        <fullName evidence="6">Alcohol dehydrogenase</fullName>
    </submittedName>
</protein>
<evidence type="ECO:0000256" key="2">
    <source>
        <dbReference type="ARBA" id="ARBA00022833"/>
    </source>
</evidence>
<dbReference type="AlphaFoldDB" id="A0A0R3L7D9"/>
<dbReference type="Pfam" id="PF00107">
    <property type="entry name" value="ADH_zinc_N"/>
    <property type="match status" value="1"/>
</dbReference>
<keyword evidence="2 4" id="KW-0862">Zinc</keyword>
<dbReference type="InterPro" id="IPR050129">
    <property type="entry name" value="Zn_alcohol_dh"/>
</dbReference>
<evidence type="ECO:0000313" key="7">
    <source>
        <dbReference type="Proteomes" id="UP000051913"/>
    </source>
</evidence>
<keyword evidence="1 4" id="KW-0479">Metal-binding</keyword>
<dbReference type="GO" id="GO:0016616">
    <property type="term" value="F:oxidoreductase activity, acting on the CH-OH group of donors, NAD or NADP as acceptor"/>
    <property type="evidence" value="ECO:0007669"/>
    <property type="project" value="UniProtKB-ARBA"/>
</dbReference>
<dbReference type="Proteomes" id="UP000051913">
    <property type="component" value="Unassembled WGS sequence"/>
</dbReference>
<dbReference type="Gene3D" id="3.40.50.720">
    <property type="entry name" value="NAD(P)-binding Rossmann-like Domain"/>
    <property type="match status" value="1"/>
</dbReference>
<comment type="cofactor">
    <cofactor evidence="4">
        <name>Zn(2+)</name>
        <dbReference type="ChEBI" id="CHEBI:29105"/>
    </cofactor>
</comment>
<organism evidence="6 7">
    <name type="scientific">Bradyrhizobium valentinum</name>
    <dbReference type="NCBI Taxonomy" id="1518501"/>
    <lineage>
        <taxon>Bacteria</taxon>
        <taxon>Pseudomonadati</taxon>
        <taxon>Pseudomonadota</taxon>
        <taxon>Alphaproteobacteria</taxon>
        <taxon>Hyphomicrobiales</taxon>
        <taxon>Nitrobacteraceae</taxon>
        <taxon>Bradyrhizobium</taxon>
    </lineage>
</organism>
<dbReference type="InterPro" id="IPR002328">
    <property type="entry name" value="ADH_Zn_CS"/>
</dbReference>
<keyword evidence="7" id="KW-1185">Reference proteome</keyword>
<dbReference type="Pfam" id="PF08240">
    <property type="entry name" value="ADH_N"/>
    <property type="match status" value="1"/>
</dbReference>
<evidence type="ECO:0000256" key="1">
    <source>
        <dbReference type="ARBA" id="ARBA00022723"/>
    </source>
</evidence>
<keyword evidence="3" id="KW-0560">Oxidoreductase</keyword>
<dbReference type="PANTHER" id="PTHR43401">
    <property type="entry name" value="L-THREONINE 3-DEHYDROGENASE"/>
    <property type="match status" value="1"/>
</dbReference>
<dbReference type="SUPFAM" id="SSF50129">
    <property type="entry name" value="GroES-like"/>
    <property type="match status" value="1"/>
</dbReference>